<evidence type="ECO:0008006" key="11">
    <source>
        <dbReference type="Google" id="ProtNLM"/>
    </source>
</evidence>
<feature type="chain" id="PRO_5022989831" description="Periplasmic heavy metal sensor" evidence="6">
    <location>
        <begin position="40"/>
        <end position="179"/>
    </location>
</feature>
<reference evidence="8 10" key="1">
    <citation type="submission" date="2019-07" db="EMBL/GenBank/DDBJ databases">
        <title>Genomes of sea-ice associated Colwellia species.</title>
        <authorList>
            <person name="Bowman J.P."/>
        </authorList>
    </citation>
    <scope>NUCLEOTIDE SEQUENCE [LARGE SCALE GENOMIC DNA]</scope>
    <source>
        <strain evidence="7 9">ACAM 607</strain>
        <strain evidence="8 10">IC036</strain>
    </source>
</reference>
<dbReference type="PANTHER" id="PTHR38102">
    <property type="entry name" value="PERIPLASMIC CHAPERONE SPY"/>
    <property type="match status" value="1"/>
</dbReference>
<name>A0A5C6QH89_9GAMM</name>
<comment type="similarity">
    <text evidence="2">Belongs to the CpxP/Spy family.</text>
</comment>
<dbReference type="GO" id="GO:0051082">
    <property type="term" value="F:unfolded protein binding"/>
    <property type="evidence" value="ECO:0007669"/>
    <property type="project" value="TreeGrafter"/>
</dbReference>
<evidence type="ECO:0000256" key="2">
    <source>
        <dbReference type="ARBA" id="ARBA00008441"/>
    </source>
</evidence>
<feature type="signal peptide" evidence="6">
    <location>
        <begin position="1"/>
        <end position="39"/>
    </location>
</feature>
<dbReference type="InterPro" id="IPR052211">
    <property type="entry name" value="Cpx_auxiliary_protein"/>
</dbReference>
<evidence type="ECO:0000256" key="4">
    <source>
        <dbReference type="ARBA" id="ARBA00022764"/>
    </source>
</evidence>
<dbReference type="PANTHER" id="PTHR38102:SF1">
    <property type="entry name" value="PERIPLASMIC CHAPERONE SPY"/>
    <property type="match status" value="1"/>
</dbReference>
<dbReference type="EMBL" id="VOLR01000016">
    <property type="protein sequence ID" value="TWX58290.1"/>
    <property type="molecule type" value="Genomic_DNA"/>
</dbReference>
<dbReference type="OrthoDB" id="6226884at2"/>
<gene>
    <name evidence="7" type="ORF">ESZ26_12390</name>
    <name evidence="8" type="ORF">ESZ27_07065</name>
</gene>
<evidence type="ECO:0000313" key="8">
    <source>
        <dbReference type="EMBL" id="TWX68365.1"/>
    </source>
</evidence>
<comment type="subcellular location">
    <subcellularLocation>
        <location evidence="1">Periplasm</location>
    </subcellularLocation>
</comment>
<protein>
    <recommendedName>
        <fullName evidence="11">Periplasmic heavy metal sensor</fullName>
    </recommendedName>
</protein>
<dbReference type="Proteomes" id="UP000321917">
    <property type="component" value="Unassembled WGS sequence"/>
</dbReference>
<dbReference type="Pfam" id="PF07813">
    <property type="entry name" value="LTXXQ"/>
    <property type="match status" value="1"/>
</dbReference>
<evidence type="ECO:0000256" key="5">
    <source>
        <dbReference type="SAM" id="MobiDB-lite"/>
    </source>
</evidence>
<dbReference type="PIRSF" id="PIRSF034445">
    <property type="entry name" value="CpxP_Spy"/>
    <property type="match status" value="1"/>
</dbReference>
<sequence length="179" mass="20480">MNRYYYLFNPEVNLMKSKLSVLLAGAVLSLSLASTAALASNNGVGVDHDRQDAKNAGHHQQKSKPGMKAKVKKMAKHLALTDEQREQVKVINQQAKESRVVLQESMQGFHQQRKALMMAEHFNEQAFIDLQGQYQESFAQIALIKAKKKHSFIMILTEAQKEKMQSHQKHERRRMHLAE</sequence>
<feature type="compositionally biased region" description="Basic residues" evidence="5">
    <location>
        <begin position="56"/>
        <end position="66"/>
    </location>
</feature>
<dbReference type="InterPro" id="IPR012899">
    <property type="entry name" value="LTXXQ"/>
</dbReference>
<evidence type="ECO:0000256" key="1">
    <source>
        <dbReference type="ARBA" id="ARBA00004418"/>
    </source>
</evidence>
<dbReference type="Gene3D" id="1.20.120.1490">
    <property type="match status" value="1"/>
</dbReference>
<feature type="region of interest" description="Disordered" evidence="5">
    <location>
        <begin position="45"/>
        <end position="66"/>
    </location>
</feature>
<evidence type="ECO:0000256" key="6">
    <source>
        <dbReference type="SAM" id="SignalP"/>
    </source>
</evidence>
<accession>A0A5C6QH89</accession>
<keyword evidence="4" id="KW-0574">Periplasm</keyword>
<dbReference type="AlphaFoldDB" id="A0A5C6QH89"/>
<evidence type="ECO:0000313" key="7">
    <source>
        <dbReference type="EMBL" id="TWX58290.1"/>
    </source>
</evidence>
<evidence type="ECO:0000313" key="10">
    <source>
        <dbReference type="Proteomes" id="UP000321917"/>
    </source>
</evidence>
<keyword evidence="9" id="KW-1185">Reference proteome</keyword>
<evidence type="ECO:0000256" key="3">
    <source>
        <dbReference type="ARBA" id="ARBA00022729"/>
    </source>
</evidence>
<organism evidence="8 10">
    <name type="scientific">Colwellia hornerae</name>
    <dbReference type="NCBI Taxonomy" id="89402"/>
    <lineage>
        <taxon>Bacteria</taxon>
        <taxon>Pseudomonadati</taxon>
        <taxon>Pseudomonadota</taxon>
        <taxon>Gammaproteobacteria</taxon>
        <taxon>Alteromonadales</taxon>
        <taxon>Colwelliaceae</taxon>
        <taxon>Colwellia</taxon>
    </lineage>
</organism>
<dbReference type="GO" id="GO:0030288">
    <property type="term" value="C:outer membrane-bounded periplasmic space"/>
    <property type="evidence" value="ECO:0007669"/>
    <property type="project" value="TreeGrafter"/>
</dbReference>
<keyword evidence="3 6" id="KW-0732">Signal</keyword>
<feature type="compositionally biased region" description="Basic and acidic residues" evidence="5">
    <location>
        <begin position="46"/>
        <end position="55"/>
    </location>
</feature>
<dbReference type="Proteomes" id="UP000321525">
    <property type="component" value="Unassembled WGS sequence"/>
</dbReference>
<proteinExistence type="inferred from homology"/>
<dbReference type="EMBL" id="VOLQ01000010">
    <property type="protein sequence ID" value="TWX68365.1"/>
    <property type="molecule type" value="Genomic_DNA"/>
</dbReference>
<evidence type="ECO:0000313" key="9">
    <source>
        <dbReference type="Proteomes" id="UP000321525"/>
    </source>
</evidence>
<comment type="caution">
    <text evidence="8">The sequence shown here is derived from an EMBL/GenBank/DDBJ whole genome shotgun (WGS) entry which is preliminary data.</text>
</comment>